<dbReference type="SMART" id="SM00248">
    <property type="entry name" value="ANK"/>
    <property type="match status" value="1"/>
</dbReference>
<feature type="repeat" description="ANK" evidence="8">
    <location>
        <begin position="4"/>
        <end position="36"/>
    </location>
</feature>
<evidence type="ECO:0000313" key="11">
    <source>
        <dbReference type="Proteomes" id="UP000663889"/>
    </source>
</evidence>
<keyword evidence="5" id="KW-0677">Repeat</keyword>
<evidence type="ECO:0000256" key="4">
    <source>
        <dbReference type="ARBA" id="ARBA00022695"/>
    </source>
</evidence>
<keyword evidence="4" id="KW-0548">Nucleotidyltransferase</keyword>
<evidence type="ECO:0000256" key="7">
    <source>
        <dbReference type="ARBA" id="ARBA00047597"/>
    </source>
</evidence>
<accession>A0A815T9F0</accession>
<dbReference type="Pfam" id="PF00023">
    <property type="entry name" value="Ank"/>
    <property type="match status" value="1"/>
</dbReference>
<evidence type="ECO:0000256" key="1">
    <source>
        <dbReference type="ARBA" id="ARBA00009558"/>
    </source>
</evidence>
<comment type="catalytic activity">
    <reaction evidence="7 9">
        <text>L-arginyl-[protein] + NAD(+) = N(omega)-(ADP-D-ribosyl)-L-arginyl-[protein] + nicotinamide + H(+)</text>
        <dbReference type="Rhea" id="RHEA:19149"/>
        <dbReference type="Rhea" id="RHEA-COMP:10532"/>
        <dbReference type="Rhea" id="RHEA-COMP:15087"/>
        <dbReference type="ChEBI" id="CHEBI:15378"/>
        <dbReference type="ChEBI" id="CHEBI:17154"/>
        <dbReference type="ChEBI" id="CHEBI:29965"/>
        <dbReference type="ChEBI" id="CHEBI:57540"/>
        <dbReference type="ChEBI" id="CHEBI:142554"/>
        <dbReference type="EC" id="2.4.2.31"/>
    </reaction>
</comment>
<organism evidence="10 11">
    <name type="scientific">Rotaria sordida</name>
    <dbReference type="NCBI Taxonomy" id="392033"/>
    <lineage>
        <taxon>Eukaryota</taxon>
        <taxon>Metazoa</taxon>
        <taxon>Spiralia</taxon>
        <taxon>Gnathifera</taxon>
        <taxon>Rotifera</taxon>
        <taxon>Eurotatoria</taxon>
        <taxon>Bdelloidea</taxon>
        <taxon>Philodinida</taxon>
        <taxon>Philodinidae</taxon>
        <taxon>Rotaria</taxon>
    </lineage>
</organism>
<dbReference type="AlphaFoldDB" id="A0A815T9F0"/>
<evidence type="ECO:0000256" key="5">
    <source>
        <dbReference type="ARBA" id="ARBA00022737"/>
    </source>
</evidence>
<evidence type="ECO:0000256" key="9">
    <source>
        <dbReference type="RuleBase" id="RU361228"/>
    </source>
</evidence>
<dbReference type="SUPFAM" id="SSF48403">
    <property type="entry name" value="Ankyrin repeat"/>
    <property type="match status" value="1"/>
</dbReference>
<protein>
    <recommendedName>
        <fullName evidence="9">NAD(P)(+)--arginine ADP-ribosyltransferase</fullName>
        <ecNumber evidence="9">2.4.2.31</ecNumber>
    </recommendedName>
    <alternativeName>
        <fullName evidence="9">Mono(ADP-ribosyl)transferase</fullName>
    </alternativeName>
</protein>
<dbReference type="GO" id="GO:0106274">
    <property type="term" value="F:NAD+-protein-arginine ADP-ribosyltransferase activity"/>
    <property type="evidence" value="ECO:0007669"/>
    <property type="project" value="UniProtKB-EC"/>
</dbReference>
<name>A0A815T9F0_9BILA</name>
<dbReference type="PROSITE" id="PS50088">
    <property type="entry name" value="ANK_REPEAT"/>
    <property type="match status" value="1"/>
</dbReference>
<keyword evidence="3 9" id="KW-0808">Transferase</keyword>
<evidence type="ECO:0000256" key="2">
    <source>
        <dbReference type="ARBA" id="ARBA00022676"/>
    </source>
</evidence>
<dbReference type="SUPFAM" id="SSF56399">
    <property type="entry name" value="ADP-ribosylation"/>
    <property type="match status" value="1"/>
</dbReference>
<dbReference type="Gene3D" id="3.90.176.10">
    <property type="entry name" value="Toxin ADP-ribosyltransferase, Chain A, domain 1"/>
    <property type="match status" value="1"/>
</dbReference>
<evidence type="ECO:0000256" key="3">
    <source>
        <dbReference type="ARBA" id="ARBA00022679"/>
    </source>
</evidence>
<dbReference type="GO" id="GO:0016779">
    <property type="term" value="F:nucleotidyltransferase activity"/>
    <property type="evidence" value="ECO:0007669"/>
    <property type="project" value="UniProtKB-KW"/>
</dbReference>
<dbReference type="Gene3D" id="1.25.40.20">
    <property type="entry name" value="Ankyrin repeat-containing domain"/>
    <property type="match status" value="1"/>
</dbReference>
<dbReference type="EMBL" id="CAJNOU010006148">
    <property type="protein sequence ID" value="CAF1498120.1"/>
    <property type="molecule type" value="Genomic_DNA"/>
</dbReference>
<dbReference type="PROSITE" id="PS50297">
    <property type="entry name" value="ANK_REP_REGION"/>
    <property type="match status" value="1"/>
</dbReference>
<keyword evidence="6 8" id="KW-0040">ANK repeat</keyword>
<comment type="caution">
    <text evidence="10">The sequence shown here is derived from an EMBL/GenBank/DDBJ whole genome shotgun (WGS) entry which is preliminary data.</text>
</comment>
<evidence type="ECO:0000256" key="6">
    <source>
        <dbReference type="ARBA" id="ARBA00023043"/>
    </source>
</evidence>
<gene>
    <name evidence="10" type="ORF">SEV965_LOCUS35927</name>
</gene>
<dbReference type="EC" id="2.4.2.31" evidence="9"/>
<dbReference type="InterPro" id="IPR036770">
    <property type="entry name" value="Ankyrin_rpt-contain_sf"/>
</dbReference>
<keyword evidence="2 9" id="KW-0328">Glycosyltransferase</keyword>
<dbReference type="InterPro" id="IPR000768">
    <property type="entry name" value="ART"/>
</dbReference>
<dbReference type="Proteomes" id="UP000663889">
    <property type="component" value="Unassembled WGS sequence"/>
</dbReference>
<dbReference type="PANTHER" id="PTHR24171">
    <property type="entry name" value="ANKYRIN REPEAT DOMAIN-CONTAINING PROTEIN 39-RELATED"/>
    <property type="match status" value="1"/>
</dbReference>
<evidence type="ECO:0000256" key="8">
    <source>
        <dbReference type="PROSITE-ProRule" id="PRU00023"/>
    </source>
</evidence>
<keyword evidence="9" id="KW-0520">NAD</keyword>
<comment type="similarity">
    <text evidence="1 9">Belongs to the Arg-specific ADP-ribosyltransferase family.</text>
</comment>
<evidence type="ECO:0000313" key="10">
    <source>
        <dbReference type="EMBL" id="CAF1498120.1"/>
    </source>
</evidence>
<keyword evidence="9" id="KW-0521">NADP</keyword>
<sequence length="311" mass="36617">MELNGSTALHVAAYRGHEKIVELLLQKGANYSTINKYQNTPLDEAKTDRIKQLIRRRMNQKRFVSDSIEWILQTDNADYQAHEYFKKLESYGKDRHFYKLITYIKKNYLENELQNIDGINTIKEYFDKAINEKDPSYLLTAYTAETDFYTTLNVDLAKLQLENLTSKENLSRIYYIGIIAWHPKFETLSFVGKVFRGMMITKNDVQKYKVGSRILTKTFSSTSKQKDVASNFHKNKNNNTNDRLSTLCIYHIRNLRTALDIQHISLFEYEEEVLILPYSAFKIIDIKQNEKNSPQVEIKLKECEKWDDDLD</sequence>
<reference evidence="10" key="1">
    <citation type="submission" date="2021-02" db="EMBL/GenBank/DDBJ databases">
        <authorList>
            <person name="Nowell W R."/>
        </authorList>
    </citation>
    <scope>NUCLEOTIDE SEQUENCE</scope>
</reference>
<dbReference type="InterPro" id="IPR002110">
    <property type="entry name" value="Ankyrin_rpt"/>
</dbReference>
<dbReference type="Pfam" id="PF01129">
    <property type="entry name" value="ART"/>
    <property type="match status" value="1"/>
</dbReference>
<proteinExistence type="inferred from homology"/>